<comment type="caution">
    <text evidence="1">The sequence shown here is derived from an EMBL/GenBank/DDBJ whole genome shotgun (WGS) entry which is preliminary data.</text>
</comment>
<keyword evidence="2" id="KW-1185">Reference proteome</keyword>
<reference evidence="1 2" key="1">
    <citation type="submission" date="2015-02" db="EMBL/GenBank/DDBJ databases">
        <title>Draft genome sequence of Kitasatospora griseola MF730-N6, a bafilomycin, terpentecin and satosporin producer.</title>
        <authorList>
            <person name="Arens J.C."/>
            <person name="Haltli B."/>
            <person name="Kerr R.G."/>
        </authorList>
    </citation>
    <scope>NUCLEOTIDE SEQUENCE [LARGE SCALE GENOMIC DNA]</scope>
    <source>
        <strain evidence="1 2">MF730-N6</strain>
    </source>
</reference>
<evidence type="ECO:0000313" key="2">
    <source>
        <dbReference type="Proteomes" id="UP000032066"/>
    </source>
</evidence>
<dbReference type="Proteomes" id="UP000032066">
    <property type="component" value="Unassembled WGS sequence"/>
</dbReference>
<accession>A0A0D0Q4F6</accession>
<gene>
    <name evidence="1" type="ORF">TR51_18990</name>
</gene>
<dbReference type="EMBL" id="JXZB01000002">
    <property type="protein sequence ID" value="KIQ65823.1"/>
    <property type="molecule type" value="Genomic_DNA"/>
</dbReference>
<dbReference type="PATRIC" id="fig|2064.6.peg.4081"/>
<protein>
    <submittedName>
        <fullName evidence="1">Uncharacterized protein</fullName>
    </submittedName>
</protein>
<organism evidence="1 2">
    <name type="scientific">Kitasatospora griseola</name>
    <name type="common">Streptomyces griseolosporeus</name>
    <dbReference type="NCBI Taxonomy" id="2064"/>
    <lineage>
        <taxon>Bacteria</taxon>
        <taxon>Bacillati</taxon>
        <taxon>Actinomycetota</taxon>
        <taxon>Actinomycetes</taxon>
        <taxon>Kitasatosporales</taxon>
        <taxon>Streptomycetaceae</taxon>
        <taxon>Kitasatospora</taxon>
    </lineage>
</organism>
<proteinExistence type="predicted"/>
<dbReference type="OrthoDB" id="4195123at2"/>
<sequence>MTSEQAAIDTAVGAIAAAVRTGDTAALYESVVPPAGSSTPPDEAARWFGLLLIHLSLAASAASELEPGCSRETLSQWIADALGPAPTPALIRGADPVRIDHATAAGASADYARYVEYAVDLMRIGLTSPDEEVGQQTIAAHQAATNDKTACINVIALLARLAAVPSRHR</sequence>
<evidence type="ECO:0000313" key="1">
    <source>
        <dbReference type="EMBL" id="KIQ65823.1"/>
    </source>
</evidence>
<name>A0A0D0Q4F6_KITGR</name>
<dbReference type="RefSeq" id="WP_043912200.1">
    <property type="nucleotide sequence ID" value="NZ_JXZB01000002.1"/>
</dbReference>
<dbReference type="AlphaFoldDB" id="A0A0D0Q4F6"/>